<dbReference type="AlphaFoldDB" id="A0A6P8M6V4"/>
<dbReference type="Proteomes" id="UP000515164">
    <property type="component" value="Unplaced"/>
</dbReference>
<dbReference type="Pfam" id="PF00092">
    <property type="entry name" value="VWA"/>
    <property type="match status" value="2"/>
</dbReference>
<dbReference type="InterPro" id="IPR050525">
    <property type="entry name" value="ECM_Assembly_Org"/>
</dbReference>
<evidence type="ECO:0000259" key="1">
    <source>
        <dbReference type="PROSITE" id="PS50234"/>
    </source>
</evidence>
<dbReference type="Gene3D" id="3.40.50.410">
    <property type="entry name" value="von Willebrand factor, type A domain"/>
    <property type="match status" value="2"/>
</dbReference>
<dbReference type="CDD" id="cd00053">
    <property type="entry name" value="EGF"/>
    <property type="match status" value="1"/>
</dbReference>
<dbReference type="SMART" id="SM00327">
    <property type="entry name" value="VWA"/>
    <property type="match status" value="1"/>
</dbReference>
<evidence type="ECO:0000313" key="3">
    <source>
        <dbReference type="RefSeq" id="XP_033303733.1"/>
    </source>
</evidence>
<keyword evidence="2" id="KW-1185">Reference proteome</keyword>
<dbReference type="RefSeq" id="XP_033303733.1">
    <property type="nucleotide sequence ID" value="XM_033447842.1"/>
</dbReference>
<feature type="domain" description="VWFA" evidence="1">
    <location>
        <begin position="162"/>
        <end position="237"/>
    </location>
</feature>
<feature type="domain" description="VWFA" evidence="1">
    <location>
        <begin position="102"/>
        <end position="153"/>
    </location>
</feature>
<dbReference type="PANTHER" id="PTHR24020">
    <property type="entry name" value="COLLAGEN ALPHA"/>
    <property type="match status" value="1"/>
</dbReference>
<dbReference type="CDD" id="cd01450">
    <property type="entry name" value="vWFA_subfamily_ECM"/>
    <property type="match status" value="1"/>
</dbReference>
<name>A0A6P8M6V4_9HYME</name>
<dbReference type="PANTHER" id="PTHR24020:SF20">
    <property type="entry name" value="PH DOMAIN-CONTAINING PROTEIN"/>
    <property type="match status" value="1"/>
</dbReference>
<dbReference type="InterPro" id="IPR036465">
    <property type="entry name" value="vWFA_dom_sf"/>
</dbReference>
<dbReference type="SUPFAM" id="SSF53300">
    <property type="entry name" value="vWA-like"/>
    <property type="match status" value="1"/>
</dbReference>
<gene>
    <name evidence="3" type="primary">LOC117207537</name>
</gene>
<accession>A0A6P8M6V4</accession>
<organism evidence="2 3">
    <name type="scientific">Bombus bifarius</name>
    <dbReference type="NCBI Taxonomy" id="103933"/>
    <lineage>
        <taxon>Eukaryota</taxon>
        <taxon>Metazoa</taxon>
        <taxon>Ecdysozoa</taxon>
        <taxon>Arthropoda</taxon>
        <taxon>Hexapoda</taxon>
        <taxon>Insecta</taxon>
        <taxon>Pterygota</taxon>
        <taxon>Neoptera</taxon>
        <taxon>Endopterygota</taxon>
        <taxon>Hymenoptera</taxon>
        <taxon>Apocrita</taxon>
        <taxon>Aculeata</taxon>
        <taxon>Apoidea</taxon>
        <taxon>Anthophila</taxon>
        <taxon>Apidae</taxon>
        <taxon>Bombus</taxon>
        <taxon>Pyrobombus</taxon>
    </lineage>
</organism>
<dbReference type="InterPro" id="IPR002035">
    <property type="entry name" value="VWF_A"/>
</dbReference>
<dbReference type="GeneID" id="117207537"/>
<dbReference type="GO" id="GO:0032991">
    <property type="term" value="C:protein-containing complex"/>
    <property type="evidence" value="ECO:0007669"/>
    <property type="project" value="UniProtKB-ARBA"/>
</dbReference>
<evidence type="ECO:0000313" key="2">
    <source>
        <dbReference type="Proteomes" id="UP000515164"/>
    </source>
</evidence>
<sequence>MLFANMISPIVKICTLIWLSLCLLTTIAFFDEISRLDIGLQNFRVSERNEFNFKDKRSTDRYELNTSLKNQLQKPFREKADALSRLLKANIDRLRNETDQVELVFLVDASGSVGLKNFHSELNFVKHLLADFSVEPSTTTVAIVTFGGRRHIRRNRILEKGRVNAKKAVFLITDGFSNGGDPRPAANLLKTAGATVFTFGIRTGNVDELHDIASSPGDTYSYFLDSFVEFEALVRRALHRDLKAGKYVPVTYPDNCNLLCRNISEVGNERNCCDNFATCACGTVTGHYACICPAGYFGSGFQGSCHRKFIDNRNFSIFMRYLFLDEDNLNFHYVILSIIAVSSQN</sequence>
<dbReference type="PROSITE" id="PS50234">
    <property type="entry name" value="VWFA"/>
    <property type="match status" value="2"/>
</dbReference>
<protein>
    <submittedName>
        <fullName evidence="3">Sushi, von Willebrand factor type A, EGF and pentraxin domain-containing protein 1-like isoform X2</fullName>
    </submittedName>
</protein>
<reference evidence="3" key="1">
    <citation type="submission" date="2025-08" db="UniProtKB">
        <authorList>
            <consortium name="RefSeq"/>
        </authorList>
    </citation>
    <scope>IDENTIFICATION</scope>
    <source>
        <tissue evidence="3">Muscle</tissue>
    </source>
</reference>
<proteinExistence type="predicted"/>